<name>A0A067DVQ2_CITSI</name>
<dbReference type="AlphaFoldDB" id="A0A067DVQ2"/>
<protein>
    <submittedName>
        <fullName evidence="1">Uncharacterized protein</fullName>
    </submittedName>
</protein>
<dbReference type="Proteomes" id="UP000027120">
    <property type="component" value="Unassembled WGS sequence"/>
</dbReference>
<proteinExistence type="predicted"/>
<sequence length="73" mass="8410">MGISQKREKKKRFHVEIAMEWDGSGMGVEKLTHSLLDPLINLVGWGHEISMWRMISSSTSHSPFTYFIVSMNK</sequence>
<accession>A0A067DVQ2</accession>
<reference evidence="1 2" key="1">
    <citation type="submission" date="2014-04" db="EMBL/GenBank/DDBJ databases">
        <authorList>
            <consortium name="International Citrus Genome Consortium"/>
            <person name="Gmitter F."/>
            <person name="Chen C."/>
            <person name="Farmerie W."/>
            <person name="Harkins T."/>
            <person name="Desany B."/>
            <person name="Mohiuddin M."/>
            <person name="Kodira C."/>
            <person name="Borodovsky M."/>
            <person name="Lomsadze A."/>
            <person name="Burns P."/>
            <person name="Jenkins J."/>
            <person name="Prochnik S."/>
            <person name="Shu S."/>
            <person name="Chapman J."/>
            <person name="Pitluck S."/>
            <person name="Schmutz J."/>
            <person name="Rokhsar D."/>
        </authorList>
    </citation>
    <scope>NUCLEOTIDE SEQUENCE</scope>
</reference>
<keyword evidence="2" id="KW-1185">Reference proteome</keyword>
<organism evidence="1 2">
    <name type="scientific">Citrus sinensis</name>
    <name type="common">Sweet orange</name>
    <name type="synonym">Citrus aurantium var. sinensis</name>
    <dbReference type="NCBI Taxonomy" id="2711"/>
    <lineage>
        <taxon>Eukaryota</taxon>
        <taxon>Viridiplantae</taxon>
        <taxon>Streptophyta</taxon>
        <taxon>Embryophyta</taxon>
        <taxon>Tracheophyta</taxon>
        <taxon>Spermatophyta</taxon>
        <taxon>Magnoliopsida</taxon>
        <taxon>eudicotyledons</taxon>
        <taxon>Gunneridae</taxon>
        <taxon>Pentapetalae</taxon>
        <taxon>rosids</taxon>
        <taxon>malvids</taxon>
        <taxon>Sapindales</taxon>
        <taxon>Rutaceae</taxon>
        <taxon>Aurantioideae</taxon>
        <taxon>Citrus</taxon>
    </lineage>
</organism>
<gene>
    <name evidence="1" type="ORF">CISIN_1g035088mg</name>
</gene>
<evidence type="ECO:0000313" key="2">
    <source>
        <dbReference type="Proteomes" id="UP000027120"/>
    </source>
</evidence>
<evidence type="ECO:0000313" key="1">
    <source>
        <dbReference type="EMBL" id="KDO43102.1"/>
    </source>
</evidence>
<dbReference type="EMBL" id="KK785405">
    <property type="protein sequence ID" value="KDO43102.1"/>
    <property type="molecule type" value="Genomic_DNA"/>
</dbReference>